<dbReference type="Pfam" id="PF00672">
    <property type="entry name" value="HAMP"/>
    <property type="match status" value="1"/>
</dbReference>
<dbReference type="Gene3D" id="1.10.287.950">
    <property type="entry name" value="Methyl-accepting chemotaxis protein"/>
    <property type="match status" value="1"/>
</dbReference>
<evidence type="ECO:0000256" key="2">
    <source>
        <dbReference type="ARBA" id="ARBA00022500"/>
    </source>
</evidence>
<dbReference type="SMART" id="SM00283">
    <property type="entry name" value="MA"/>
    <property type="match status" value="1"/>
</dbReference>
<organism evidence="9 10">
    <name type="scientific">Bosea vaviloviae</name>
    <dbReference type="NCBI Taxonomy" id="1526658"/>
    <lineage>
        <taxon>Bacteria</taxon>
        <taxon>Pseudomonadati</taxon>
        <taxon>Pseudomonadota</taxon>
        <taxon>Alphaproteobacteria</taxon>
        <taxon>Hyphomicrobiales</taxon>
        <taxon>Boseaceae</taxon>
        <taxon>Bosea</taxon>
    </lineage>
</organism>
<dbReference type="PANTHER" id="PTHR43531">
    <property type="entry name" value="PROTEIN ICFG"/>
    <property type="match status" value="1"/>
</dbReference>
<evidence type="ECO:0000256" key="3">
    <source>
        <dbReference type="ARBA" id="ARBA00029447"/>
    </source>
</evidence>
<dbReference type="CDD" id="cd11386">
    <property type="entry name" value="MCP_signal"/>
    <property type="match status" value="1"/>
</dbReference>
<keyword evidence="2" id="KW-0145">Chemotaxis</keyword>
<dbReference type="FunFam" id="1.10.287.950:FF:000001">
    <property type="entry name" value="Methyl-accepting chemotaxis sensory transducer"/>
    <property type="match status" value="1"/>
</dbReference>
<feature type="domain" description="Methyl-accepting transducer" evidence="7">
    <location>
        <begin position="359"/>
        <end position="588"/>
    </location>
</feature>
<evidence type="ECO:0000313" key="10">
    <source>
        <dbReference type="Proteomes" id="UP000037822"/>
    </source>
</evidence>
<evidence type="ECO:0000256" key="4">
    <source>
        <dbReference type="PROSITE-ProRule" id="PRU00284"/>
    </source>
</evidence>
<dbReference type="OrthoDB" id="8456673at2"/>
<keyword evidence="6" id="KW-0472">Membrane</keyword>
<dbReference type="PROSITE" id="PS50885">
    <property type="entry name" value="HAMP"/>
    <property type="match status" value="2"/>
</dbReference>
<keyword evidence="10" id="KW-1185">Reference proteome</keyword>
<dbReference type="SUPFAM" id="SSF158472">
    <property type="entry name" value="HAMP domain-like"/>
    <property type="match status" value="1"/>
</dbReference>
<keyword evidence="4" id="KW-0807">Transducer</keyword>
<dbReference type="PATRIC" id="fig|1526658.3.peg.5224"/>
<dbReference type="SUPFAM" id="SSF58104">
    <property type="entry name" value="Methyl-accepting chemotaxis protein (MCP) signaling domain"/>
    <property type="match status" value="1"/>
</dbReference>
<dbReference type="Gene3D" id="1.10.8.500">
    <property type="entry name" value="HAMP domain in histidine kinase"/>
    <property type="match status" value="1"/>
</dbReference>
<protein>
    <recommendedName>
        <fullName evidence="11">Chemotaxis protein</fullName>
    </recommendedName>
</protein>
<comment type="subcellular location">
    <subcellularLocation>
        <location evidence="1">Membrane</location>
    </subcellularLocation>
</comment>
<proteinExistence type="inferred from homology"/>
<gene>
    <name evidence="9" type="ORF">AE618_01475</name>
</gene>
<accession>A0A0N1F8B3</accession>
<dbReference type="PANTHER" id="PTHR43531:SF11">
    <property type="entry name" value="METHYL-ACCEPTING CHEMOTAXIS PROTEIN 3"/>
    <property type="match status" value="1"/>
</dbReference>
<dbReference type="GO" id="GO:0006935">
    <property type="term" value="P:chemotaxis"/>
    <property type="evidence" value="ECO:0007669"/>
    <property type="project" value="UniProtKB-KW"/>
</dbReference>
<feature type="transmembrane region" description="Helical" evidence="6">
    <location>
        <begin position="15"/>
        <end position="34"/>
    </location>
</feature>
<name>A0A0N1F8B3_9HYPH</name>
<evidence type="ECO:0000256" key="6">
    <source>
        <dbReference type="SAM" id="Phobius"/>
    </source>
</evidence>
<comment type="caution">
    <text evidence="9">The sequence shown here is derived from an EMBL/GenBank/DDBJ whole genome shotgun (WGS) entry which is preliminary data.</text>
</comment>
<dbReference type="Pfam" id="PF00015">
    <property type="entry name" value="MCPsignal"/>
    <property type="match status" value="1"/>
</dbReference>
<dbReference type="CDD" id="cd06225">
    <property type="entry name" value="HAMP"/>
    <property type="match status" value="1"/>
</dbReference>
<feature type="transmembrane region" description="Helical" evidence="6">
    <location>
        <begin position="190"/>
        <end position="212"/>
    </location>
</feature>
<reference evidence="9 10" key="1">
    <citation type="submission" date="2015-07" db="EMBL/GenBank/DDBJ databases">
        <title>Whole genome sequencing of Bosea vaviloviae isolated from cave pool.</title>
        <authorList>
            <person name="Tan N.E.H."/>
            <person name="Lee Y.P."/>
            <person name="Gan H.M."/>
            <person name="Barton H."/>
            <person name="Savka M.A."/>
        </authorList>
    </citation>
    <scope>NUCLEOTIDE SEQUENCE [LARGE SCALE GENOMIC DNA]</scope>
    <source>
        <strain evidence="9 10">SD260</strain>
    </source>
</reference>
<evidence type="ECO:0008006" key="11">
    <source>
        <dbReference type="Google" id="ProtNLM"/>
    </source>
</evidence>
<feature type="region of interest" description="Disordered" evidence="5">
    <location>
        <begin position="366"/>
        <end position="393"/>
    </location>
</feature>
<evidence type="ECO:0000256" key="5">
    <source>
        <dbReference type="SAM" id="MobiDB-lite"/>
    </source>
</evidence>
<dbReference type="AlphaFoldDB" id="A0A0N1F8B3"/>
<dbReference type="Proteomes" id="UP000037822">
    <property type="component" value="Unassembled WGS sequence"/>
</dbReference>
<dbReference type="GO" id="GO:0016020">
    <property type="term" value="C:membrane"/>
    <property type="evidence" value="ECO:0007669"/>
    <property type="project" value="UniProtKB-SubCell"/>
</dbReference>
<evidence type="ECO:0000259" key="7">
    <source>
        <dbReference type="PROSITE" id="PS50111"/>
    </source>
</evidence>
<dbReference type="InterPro" id="IPR003660">
    <property type="entry name" value="HAMP_dom"/>
</dbReference>
<dbReference type="PROSITE" id="PS50111">
    <property type="entry name" value="CHEMOTAXIS_TRANSDUC_2"/>
    <property type="match status" value="1"/>
</dbReference>
<keyword evidence="6" id="KW-0812">Transmembrane</keyword>
<feature type="compositionally biased region" description="Low complexity" evidence="5">
    <location>
        <begin position="384"/>
        <end position="393"/>
    </location>
</feature>
<evidence type="ECO:0000259" key="8">
    <source>
        <dbReference type="PROSITE" id="PS50885"/>
    </source>
</evidence>
<evidence type="ECO:0000256" key="1">
    <source>
        <dbReference type="ARBA" id="ARBA00004370"/>
    </source>
</evidence>
<dbReference type="SMART" id="SM00304">
    <property type="entry name" value="HAMP"/>
    <property type="match status" value="3"/>
</dbReference>
<dbReference type="EMBL" id="LGSZ01000009">
    <property type="protein sequence ID" value="KPH83050.1"/>
    <property type="molecule type" value="Genomic_DNA"/>
</dbReference>
<evidence type="ECO:0000313" key="9">
    <source>
        <dbReference type="EMBL" id="KPH83050.1"/>
    </source>
</evidence>
<dbReference type="GO" id="GO:0007165">
    <property type="term" value="P:signal transduction"/>
    <property type="evidence" value="ECO:0007669"/>
    <property type="project" value="UniProtKB-KW"/>
</dbReference>
<feature type="domain" description="HAMP" evidence="8">
    <location>
        <begin position="214"/>
        <end position="267"/>
    </location>
</feature>
<comment type="similarity">
    <text evidence="3">Belongs to the methyl-accepting chemotaxis (MCP) protein family.</text>
</comment>
<keyword evidence="6" id="KW-1133">Transmembrane helix</keyword>
<feature type="domain" description="HAMP" evidence="8">
    <location>
        <begin position="311"/>
        <end position="354"/>
    </location>
</feature>
<dbReference type="InterPro" id="IPR004089">
    <property type="entry name" value="MCPsignal_dom"/>
</dbReference>
<sequence>MAFMQLSNLKIGTRIAAAIALVGMIGIAASLFAASQMRTIDADYSEMLNTRPRQILSGVRASRSSNDLIAQAYKVIAYPNHSAGSAAGKAQADASYAQTLTYLDEASAAAPAARPQYEAIAVELKAMKADVDEAIALGIRDENDKALAMMDELDGKLHKVVQRLTAVTVSVLSETHARTADLGQRTNQTVMVTLAASGGGLLLGLLGAIWMASSTITRPMDRLKGAMQNLAAGEFDTAVDGHERQDEVGEMARTVLVFKQNGLAMRRLESETEQSRSAADAARLRGEQERAARIAEQQRLADEQREMMALLGNGLDLLSKGDLTCRIDAEVAVDYAKLRDDFNTAVSRLSETVMTIQATSADVGNSAREINTGADDLSKRTEEQASSLEQTAATTEELAASVKASASASRQAVSLAREAMTVAEKGGSIVTDAIDAMSRIETASQKIADIIRVIDDIAFQTNLLALNAAVEAARAGDAGKGFAVVASEVRTLAQRSGDAAKDISGLIGESGREVEQGVALVRSAGEALTQIVDASRKVSATVTDISSASAEQANGIDEMSQTVAHMDEMTQQNAALAEESAASATSLMSQIQTLNALVATFRTQATGGRPQAVPRRQAA</sequence>
<dbReference type="InterPro" id="IPR051310">
    <property type="entry name" value="MCP_chemotaxis"/>
</dbReference>